<feature type="region of interest" description="Disordered" evidence="2">
    <location>
        <begin position="201"/>
        <end position="231"/>
    </location>
</feature>
<dbReference type="PANTHER" id="PTHR12993:SF26">
    <property type="entry name" value="1D-MYO-INOSITOL 2-ACETAMIDO-2-DEOXY-ALPHA-D-GLUCOPYRANOSIDE DEACETYLASE"/>
    <property type="match status" value="1"/>
</dbReference>
<evidence type="ECO:0000259" key="3">
    <source>
        <dbReference type="SMART" id="SM00903"/>
    </source>
</evidence>
<dbReference type="AlphaFoldDB" id="A0A2I1PDF4"/>
<reference evidence="4 5" key="1">
    <citation type="submission" date="2017-12" db="EMBL/GenBank/DDBJ databases">
        <title>Phylogenetic diversity of female urinary microbiome.</title>
        <authorList>
            <person name="Thomas-White K."/>
            <person name="Wolfe A.J."/>
        </authorList>
    </citation>
    <scope>NUCLEOTIDE SEQUENCE [LARGE SCALE GENOMIC DNA]</scope>
    <source>
        <strain evidence="4 5">UMB1298</strain>
    </source>
</reference>
<proteinExistence type="predicted"/>
<dbReference type="Gene3D" id="3.40.50.10320">
    <property type="entry name" value="LmbE-like"/>
    <property type="match status" value="1"/>
</dbReference>
<dbReference type="GO" id="GO:0016646">
    <property type="term" value="F:oxidoreductase activity, acting on the CH-NH group of donors, NAD or NADP as acceptor"/>
    <property type="evidence" value="ECO:0007669"/>
    <property type="project" value="UniProtKB-ARBA"/>
</dbReference>
<dbReference type="SUPFAM" id="SSF50475">
    <property type="entry name" value="FMN-binding split barrel"/>
    <property type="match status" value="1"/>
</dbReference>
<dbReference type="GO" id="GO:0016137">
    <property type="term" value="P:glycoside metabolic process"/>
    <property type="evidence" value="ECO:0007669"/>
    <property type="project" value="UniProtKB-ARBA"/>
</dbReference>
<dbReference type="SUPFAM" id="SSF102588">
    <property type="entry name" value="LmbE-like"/>
    <property type="match status" value="1"/>
</dbReference>
<accession>A0A2I1PDF4</accession>
<dbReference type="EMBL" id="PKIZ01000002">
    <property type="protein sequence ID" value="PKZ42630.1"/>
    <property type="molecule type" value="Genomic_DNA"/>
</dbReference>
<gene>
    <name evidence="4" type="ORF">CYJ76_01835</name>
</gene>
<keyword evidence="5" id="KW-1185">Reference proteome</keyword>
<evidence type="ECO:0000256" key="2">
    <source>
        <dbReference type="SAM" id="MobiDB-lite"/>
    </source>
</evidence>
<dbReference type="GO" id="GO:0010181">
    <property type="term" value="F:FMN binding"/>
    <property type="evidence" value="ECO:0007669"/>
    <property type="project" value="InterPro"/>
</dbReference>
<dbReference type="OrthoDB" id="9792858at2"/>
<dbReference type="GO" id="GO:0016811">
    <property type="term" value="F:hydrolase activity, acting on carbon-nitrogen (but not peptide) bonds, in linear amides"/>
    <property type="evidence" value="ECO:0007669"/>
    <property type="project" value="TreeGrafter"/>
</dbReference>
<dbReference type="InterPro" id="IPR003737">
    <property type="entry name" value="GlcNAc_PI_deacetylase-related"/>
</dbReference>
<keyword evidence="1" id="KW-0862">Zinc</keyword>
<name>A0A2I1PDF4_9MICO</name>
<dbReference type="Pfam" id="PF02585">
    <property type="entry name" value="PIG-L"/>
    <property type="match status" value="1"/>
</dbReference>
<organism evidence="4 5">
    <name type="scientific">Kytococcus schroeteri</name>
    <dbReference type="NCBI Taxonomy" id="138300"/>
    <lineage>
        <taxon>Bacteria</taxon>
        <taxon>Bacillati</taxon>
        <taxon>Actinomycetota</taxon>
        <taxon>Actinomycetes</taxon>
        <taxon>Micrococcales</taxon>
        <taxon>Kytococcaceae</taxon>
        <taxon>Kytococcus</taxon>
    </lineage>
</organism>
<evidence type="ECO:0000313" key="4">
    <source>
        <dbReference type="EMBL" id="PKZ42630.1"/>
    </source>
</evidence>
<feature type="domain" description="Flavin reductase like" evidence="3">
    <location>
        <begin position="329"/>
        <end position="481"/>
    </location>
</feature>
<dbReference type="InterPro" id="IPR012349">
    <property type="entry name" value="Split_barrel_FMN-bd"/>
</dbReference>
<evidence type="ECO:0000313" key="5">
    <source>
        <dbReference type="Proteomes" id="UP000234206"/>
    </source>
</evidence>
<dbReference type="Gene3D" id="2.30.110.10">
    <property type="entry name" value="Electron Transport, Fmn-binding Protein, Chain A"/>
    <property type="match status" value="1"/>
</dbReference>
<sequence length="483" mass="50961">MQHPTPADLPVLAVHAHPDDETLATGVALATLAERGHPVHVLTCTLGDHGEVMVPGLQHLEGTEALAPHRRGELAAAAEALGVQVRVLGEEPGRPDPAAALFRDSGMAGSPEAAHPRALVNADRSALAALVREEVERTGARIVLTYDETGGYGHPDHVAVHRATVAAVRSLPAETRPELYAAVTPRSWEAEGRRWVADHVDPVEPTGSFRGRPTEGVVVPRPEGPDPEHPREVDAWASGVRPDEDVTHEVHGTPSSLAAVSAARRAHATQVTEHDGWWAMTNLVAHRAAPAEGYSRLDPASGRVVTGDSDLRAPLAGPMADRDAFRAAMSALPTGVTVLTTRWGSGVHAMTANAVVPVSLHPVLLGILVDNAARFGEAVHASGVFAVNVLPASARRHGEWLSTPGRPVVGQLDRVPTYSGPMTGLPLLTEALATAECRVVHHVVLGDHTLFVGLVEGVGDGRADGVDDTDPLLFHRGRMRGTR</sequence>
<comment type="caution">
    <text evidence="4">The sequence shown here is derived from an EMBL/GenBank/DDBJ whole genome shotgun (WGS) entry which is preliminary data.</text>
</comment>
<protein>
    <recommendedName>
        <fullName evidence="3">Flavin reductase like domain-containing protein</fullName>
    </recommendedName>
</protein>
<dbReference type="PANTHER" id="PTHR12993">
    <property type="entry name" value="N-ACETYLGLUCOSAMINYL-PHOSPHATIDYLINOSITOL DE-N-ACETYLASE-RELATED"/>
    <property type="match status" value="1"/>
</dbReference>
<dbReference type="SMART" id="SM00903">
    <property type="entry name" value="Flavin_Reduct"/>
    <property type="match status" value="1"/>
</dbReference>
<evidence type="ECO:0000256" key="1">
    <source>
        <dbReference type="ARBA" id="ARBA00022833"/>
    </source>
</evidence>
<dbReference type="Proteomes" id="UP000234206">
    <property type="component" value="Unassembled WGS sequence"/>
</dbReference>
<dbReference type="InterPro" id="IPR002563">
    <property type="entry name" value="Flavin_Rdtase-like_dom"/>
</dbReference>
<dbReference type="RefSeq" id="WP_101849082.1">
    <property type="nucleotide sequence ID" value="NZ_JBHLVH010000013.1"/>
</dbReference>
<dbReference type="Pfam" id="PF01613">
    <property type="entry name" value="Flavin_Reduct"/>
    <property type="match status" value="1"/>
</dbReference>
<dbReference type="InterPro" id="IPR024078">
    <property type="entry name" value="LmbE-like_dom_sf"/>
</dbReference>